<reference evidence="3 4" key="1">
    <citation type="submission" date="2024-08" db="EMBL/GenBank/DDBJ databases">
        <authorList>
            <person name="Will J Nash"/>
            <person name="Angela Man"/>
            <person name="Seanna McTaggart"/>
            <person name="Kendall Baker"/>
            <person name="Tom Barker"/>
            <person name="Leah Catchpole"/>
            <person name="Alex Durrant"/>
            <person name="Karim Gharbi"/>
            <person name="Naomi Irish"/>
            <person name="Gemy Kaithakottil"/>
            <person name="Debby Ku"/>
            <person name="Aaliyah Providence"/>
            <person name="Felix Shaw"/>
            <person name="David Swarbreck"/>
            <person name="Chris Watkins"/>
            <person name="Ann M. McCartney"/>
            <person name="Giulio Formenti"/>
            <person name="Alice Mouton"/>
            <person name="Noel Vella"/>
            <person name="Bjorn M von Reumont"/>
            <person name="Adriana Vella"/>
            <person name="Wilfried Haerty"/>
        </authorList>
    </citation>
    <scope>NUCLEOTIDE SEQUENCE [LARGE SCALE GENOMIC DNA]</scope>
</reference>
<dbReference type="Proteomes" id="UP001642520">
    <property type="component" value="Unassembled WGS sequence"/>
</dbReference>
<accession>A0ABP1NB28</accession>
<name>A0ABP1NB28_XYLVO</name>
<evidence type="ECO:0000256" key="1">
    <source>
        <dbReference type="SAM" id="MobiDB-lite"/>
    </source>
</evidence>
<evidence type="ECO:0000313" key="3">
    <source>
        <dbReference type="EMBL" id="CAL7936918.1"/>
    </source>
</evidence>
<dbReference type="EMBL" id="CAXAJV020001287">
    <property type="protein sequence ID" value="CAL7936918.1"/>
    <property type="molecule type" value="Genomic_DNA"/>
</dbReference>
<gene>
    <name evidence="3" type="ORF">XYLVIOL_LOCUS2445</name>
</gene>
<organism evidence="3 4">
    <name type="scientific">Xylocopa violacea</name>
    <name type="common">Violet carpenter bee</name>
    <name type="synonym">Apis violacea</name>
    <dbReference type="NCBI Taxonomy" id="135666"/>
    <lineage>
        <taxon>Eukaryota</taxon>
        <taxon>Metazoa</taxon>
        <taxon>Ecdysozoa</taxon>
        <taxon>Arthropoda</taxon>
        <taxon>Hexapoda</taxon>
        <taxon>Insecta</taxon>
        <taxon>Pterygota</taxon>
        <taxon>Neoptera</taxon>
        <taxon>Endopterygota</taxon>
        <taxon>Hymenoptera</taxon>
        <taxon>Apocrita</taxon>
        <taxon>Aculeata</taxon>
        <taxon>Apoidea</taxon>
        <taxon>Anthophila</taxon>
        <taxon>Apidae</taxon>
        <taxon>Xylocopa</taxon>
        <taxon>Xylocopa</taxon>
    </lineage>
</organism>
<feature type="chain" id="PRO_5046340709" evidence="2">
    <location>
        <begin position="21"/>
        <end position="380"/>
    </location>
</feature>
<comment type="caution">
    <text evidence="3">The sequence shown here is derived from an EMBL/GenBank/DDBJ whole genome shotgun (WGS) entry which is preliminary data.</text>
</comment>
<feature type="compositionally biased region" description="Basic and acidic residues" evidence="1">
    <location>
        <begin position="191"/>
        <end position="203"/>
    </location>
</feature>
<evidence type="ECO:0000313" key="4">
    <source>
        <dbReference type="Proteomes" id="UP001642520"/>
    </source>
</evidence>
<protein>
    <submittedName>
        <fullName evidence="3">Uncharacterized protein</fullName>
    </submittedName>
</protein>
<sequence length="380" mass="38935">MLRRDVAAVLAFCALALVNGMPQGGDKQDSSRLPLFQFTNDGIRFNFGGYHAQAGLGGLLSGSRTGGGLHASAGTPWGAHAAAGLGGSLGGDDTTAGGGLYARAGLGNGRHEVGAGLGGLLDGSGRSLSPVSGGLFAGATTGTRGIGVVAGTPVSGPSGSDGKSEGSNEQSGGGSEGGKSGGRSSIQIITHSDKKPQKTKEATSAEVLEPENPPAVKEIREVQYSESAPSARSEASSASLANAVPQVPLLQSVGKLKIFGDAIEPAPPVPPLSNEANDGSGDVHFTDNQFRRVRIIRPRKRFWAPRKQVIIDYGPPVEGQEVAKSDIQKRQATSRVDNASAPGNYVPIRIPNSDGFFDDIFKIPMSTLGAVNQFLNNNTG</sequence>
<proteinExistence type="predicted"/>
<feature type="signal peptide" evidence="2">
    <location>
        <begin position="1"/>
        <end position="20"/>
    </location>
</feature>
<feature type="compositionally biased region" description="Gly residues" evidence="1">
    <location>
        <begin position="171"/>
        <end position="181"/>
    </location>
</feature>
<evidence type="ECO:0000256" key="2">
    <source>
        <dbReference type="SAM" id="SignalP"/>
    </source>
</evidence>
<keyword evidence="2" id="KW-0732">Signal</keyword>
<feature type="region of interest" description="Disordered" evidence="1">
    <location>
        <begin position="147"/>
        <end position="230"/>
    </location>
</feature>
<keyword evidence="4" id="KW-1185">Reference proteome</keyword>